<name>T1CLM5_9ZZZZ</name>
<accession>T1CLM5</accession>
<comment type="caution">
    <text evidence="1">The sequence shown here is derived from an EMBL/GenBank/DDBJ whole genome shotgun (WGS) entry which is preliminary data.</text>
</comment>
<reference evidence="1" key="1">
    <citation type="submission" date="2013-08" db="EMBL/GenBank/DDBJ databases">
        <authorList>
            <person name="Mendez C."/>
            <person name="Richter M."/>
            <person name="Ferrer M."/>
            <person name="Sanchez J."/>
        </authorList>
    </citation>
    <scope>NUCLEOTIDE SEQUENCE</scope>
</reference>
<evidence type="ECO:0000313" key="1">
    <source>
        <dbReference type="EMBL" id="EQD69645.1"/>
    </source>
</evidence>
<sequence>MDEMIAKLKTPGECAIFEKNVTERGRPDLAVAARKRALELQAQRYGASSDVERKCLEAIYAYEQILSAKNGKKTRANRTWQMIKRHGILGAVERAVNRESETMGYTALREMGLEDYAFEAVVVRYPTLFTVEAVERSQERINGWKRNY</sequence>
<dbReference type="EMBL" id="AUZX01004920">
    <property type="protein sequence ID" value="EQD69645.1"/>
    <property type="molecule type" value="Genomic_DNA"/>
</dbReference>
<dbReference type="AlphaFoldDB" id="T1CLM5"/>
<organism evidence="1">
    <name type="scientific">mine drainage metagenome</name>
    <dbReference type="NCBI Taxonomy" id="410659"/>
    <lineage>
        <taxon>unclassified sequences</taxon>
        <taxon>metagenomes</taxon>
        <taxon>ecological metagenomes</taxon>
    </lineage>
</organism>
<protein>
    <submittedName>
        <fullName evidence="1">Uncharacterized protein</fullName>
    </submittedName>
</protein>
<reference evidence="1" key="2">
    <citation type="journal article" date="2014" name="ISME J.">
        <title>Microbial stratification in low pH oxic and suboxic macroscopic growths along an acid mine drainage.</title>
        <authorList>
            <person name="Mendez-Garcia C."/>
            <person name="Mesa V."/>
            <person name="Sprenger R.R."/>
            <person name="Richter M."/>
            <person name="Diez M.S."/>
            <person name="Solano J."/>
            <person name="Bargiela R."/>
            <person name="Golyshina O.V."/>
            <person name="Manteca A."/>
            <person name="Ramos J.L."/>
            <person name="Gallego J.R."/>
            <person name="Llorente I."/>
            <person name="Martins Dos Santos V.A."/>
            <person name="Jensen O.N."/>
            <person name="Pelaez A.I."/>
            <person name="Sanchez J."/>
            <person name="Ferrer M."/>
        </authorList>
    </citation>
    <scope>NUCLEOTIDE SEQUENCE</scope>
</reference>
<gene>
    <name evidence="1" type="ORF">B1A_06793</name>
</gene>
<proteinExistence type="predicted"/>